<reference evidence="2 3" key="1">
    <citation type="submission" date="2019-11" db="EMBL/GenBank/DDBJ databases">
        <title>Gracilibacillus salitolerans sp. nov., a moderate halophile isolated from a saline soil in northwest China.</title>
        <authorList>
            <person name="Gan L."/>
        </authorList>
    </citation>
    <scope>NUCLEOTIDE SEQUENCE [LARGE SCALE GENOMIC DNA]</scope>
    <source>
        <strain evidence="2 3">SCU50</strain>
    </source>
</reference>
<dbReference type="InterPro" id="IPR006938">
    <property type="entry name" value="DUF624"/>
</dbReference>
<dbReference type="RefSeq" id="WP_153790578.1">
    <property type="nucleotide sequence ID" value="NZ_CP045915.1"/>
</dbReference>
<keyword evidence="1" id="KW-1133">Transmembrane helix</keyword>
<feature type="transmembrane region" description="Helical" evidence="1">
    <location>
        <begin position="50"/>
        <end position="76"/>
    </location>
</feature>
<dbReference type="KEGG" id="grc:GI584_05785"/>
<name>A0A5Q2TG13_9BACI</name>
<feature type="transmembrane region" description="Helical" evidence="1">
    <location>
        <begin position="99"/>
        <end position="122"/>
    </location>
</feature>
<gene>
    <name evidence="2" type="ORF">GI584_05785</name>
</gene>
<evidence type="ECO:0000313" key="2">
    <source>
        <dbReference type="EMBL" id="QGH33555.1"/>
    </source>
</evidence>
<keyword evidence="3" id="KW-1185">Reference proteome</keyword>
<feature type="transmembrane region" description="Helical" evidence="1">
    <location>
        <begin position="134"/>
        <end position="154"/>
    </location>
</feature>
<evidence type="ECO:0000313" key="3">
    <source>
        <dbReference type="Proteomes" id="UP000339690"/>
    </source>
</evidence>
<feature type="transmembrane region" description="Helical" evidence="1">
    <location>
        <begin position="166"/>
        <end position="190"/>
    </location>
</feature>
<dbReference type="AlphaFoldDB" id="A0A5Q2TG13"/>
<evidence type="ECO:0000256" key="1">
    <source>
        <dbReference type="SAM" id="Phobius"/>
    </source>
</evidence>
<proteinExistence type="predicted"/>
<dbReference type="Pfam" id="PF04854">
    <property type="entry name" value="DUF624"/>
    <property type="match status" value="1"/>
</dbReference>
<keyword evidence="1" id="KW-0812">Transmembrane</keyword>
<feature type="transmembrane region" description="Helical" evidence="1">
    <location>
        <begin position="196"/>
        <end position="216"/>
    </location>
</feature>
<protein>
    <submittedName>
        <fullName evidence="2">DUF624 domain-containing protein</fullName>
    </submittedName>
</protein>
<feature type="transmembrane region" description="Helical" evidence="1">
    <location>
        <begin position="21"/>
        <end position="44"/>
    </location>
</feature>
<sequence length="239" mass="27697">MEGKGLIGGFYRISNIITRFVGINLLWILFNLPLLYLALCTIYAQNINQLMTLGVTITILAPFVFFPSTTAMYGVIRKFILSEEIRVFQSFLRYYKENYVRSMVGGLLIGLMWIVLIADYYYFTTFIEGWFKYLFINLALFLFVFTLHFFSLTIHVHTKLKDTFKIALLLTFGNPLLTLVLGAITVLIIYLSFNVITFLIPFFLGSLISYVSFYGFHKLFMKIHSSYLTDPKTTDTIQN</sequence>
<keyword evidence="1" id="KW-0472">Membrane</keyword>
<dbReference type="EMBL" id="CP045915">
    <property type="protein sequence ID" value="QGH33555.1"/>
    <property type="molecule type" value="Genomic_DNA"/>
</dbReference>
<organism evidence="2 3">
    <name type="scientific">Gracilibacillus salitolerans</name>
    <dbReference type="NCBI Taxonomy" id="2663022"/>
    <lineage>
        <taxon>Bacteria</taxon>
        <taxon>Bacillati</taxon>
        <taxon>Bacillota</taxon>
        <taxon>Bacilli</taxon>
        <taxon>Bacillales</taxon>
        <taxon>Bacillaceae</taxon>
        <taxon>Gracilibacillus</taxon>
    </lineage>
</organism>
<accession>A0A5Q2TG13</accession>
<dbReference type="Proteomes" id="UP000339690">
    <property type="component" value="Chromosome"/>
</dbReference>